<protein>
    <submittedName>
        <fullName evidence="1">Uncharacterized protein</fullName>
    </submittedName>
</protein>
<dbReference type="AlphaFoldDB" id="A0A1G5XHT6"/>
<sequence>MNEKNDDELDLRIIKTQFDERRKIIGKANESIQSIAEDFDISADIYETENHELISYGMLDKDLDNRELENIKKYGEELFRESGKMVCIYFLSMPDVKYKVTRKIKSEATILIKITPMHYSSAYDTYRHIESLVKRRIKLDKDDLFALSMIPSMGPPEDKRHLRIECLQLWQTICNRGLIK</sequence>
<organism evidence="1 2">
    <name type="scientific">Methanobrevibacter millerae</name>
    <dbReference type="NCBI Taxonomy" id="230361"/>
    <lineage>
        <taxon>Archaea</taxon>
        <taxon>Methanobacteriati</taxon>
        <taxon>Methanobacteriota</taxon>
        <taxon>Methanomada group</taxon>
        <taxon>Methanobacteria</taxon>
        <taxon>Methanobacteriales</taxon>
        <taxon>Methanobacteriaceae</taxon>
        <taxon>Methanobrevibacter</taxon>
    </lineage>
</organism>
<evidence type="ECO:0000313" key="1">
    <source>
        <dbReference type="EMBL" id="SDA70009.1"/>
    </source>
</evidence>
<gene>
    <name evidence="1" type="ORF">SAMN02910315_02263</name>
</gene>
<evidence type="ECO:0000313" key="2">
    <source>
        <dbReference type="Proteomes" id="UP000323439"/>
    </source>
</evidence>
<dbReference type="RefSeq" id="WP_149732742.1">
    <property type="nucleotide sequence ID" value="NZ_FMXB01000025.1"/>
</dbReference>
<keyword evidence="2" id="KW-1185">Reference proteome</keyword>
<proteinExistence type="predicted"/>
<reference evidence="1 2" key="1">
    <citation type="submission" date="2016-10" db="EMBL/GenBank/DDBJ databases">
        <authorList>
            <person name="Varghese N."/>
            <person name="Submissions S."/>
        </authorList>
    </citation>
    <scope>NUCLEOTIDE SEQUENCE [LARGE SCALE GENOMIC DNA]</scope>
    <source>
        <strain evidence="1 2">DSM 16643</strain>
    </source>
</reference>
<dbReference type="EMBL" id="FMXB01000025">
    <property type="protein sequence ID" value="SDA70009.1"/>
    <property type="molecule type" value="Genomic_DNA"/>
</dbReference>
<accession>A0A1G5XHT6</accession>
<name>A0A1G5XHT6_9EURY</name>
<dbReference type="OrthoDB" id="381208at2157"/>
<dbReference type="Proteomes" id="UP000323439">
    <property type="component" value="Unassembled WGS sequence"/>
</dbReference>